<evidence type="ECO:0000313" key="3">
    <source>
        <dbReference type="EMBL" id="MDR6287969.1"/>
    </source>
</evidence>
<reference evidence="3 4" key="1">
    <citation type="submission" date="2023-07" db="EMBL/GenBank/DDBJ databases">
        <title>Sorghum-associated microbial communities from plants grown in Nebraska, USA.</title>
        <authorList>
            <person name="Schachtman D."/>
        </authorList>
    </citation>
    <scope>NUCLEOTIDE SEQUENCE [LARGE SCALE GENOMIC DNA]</scope>
    <source>
        <strain evidence="3 4">584</strain>
    </source>
</reference>
<dbReference type="Proteomes" id="UP001262410">
    <property type="component" value="Unassembled WGS sequence"/>
</dbReference>
<accession>A0ABU1JIV8</accession>
<name>A0ABU1JIV8_9PROT</name>
<gene>
    <name evidence="3" type="ORF">E9232_000468</name>
</gene>
<keyword evidence="4" id="KW-1185">Reference proteome</keyword>
<evidence type="ECO:0008006" key="5">
    <source>
        <dbReference type="Google" id="ProtNLM"/>
    </source>
</evidence>
<feature type="transmembrane region" description="Helical" evidence="2">
    <location>
        <begin position="42"/>
        <end position="65"/>
    </location>
</feature>
<feature type="compositionally biased region" description="Basic and acidic residues" evidence="1">
    <location>
        <begin position="24"/>
        <end position="35"/>
    </location>
</feature>
<dbReference type="EMBL" id="JAVDPW010000001">
    <property type="protein sequence ID" value="MDR6287969.1"/>
    <property type="molecule type" value="Genomic_DNA"/>
</dbReference>
<organism evidence="3 4">
    <name type="scientific">Inquilinus ginsengisoli</name>
    <dbReference type="NCBI Taxonomy" id="363840"/>
    <lineage>
        <taxon>Bacteria</taxon>
        <taxon>Pseudomonadati</taxon>
        <taxon>Pseudomonadota</taxon>
        <taxon>Alphaproteobacteria</taxon>
        <taxon>Rhodospirillales</taxon>
        <taxon>Rhodospirillaceae</taxon>
        <taxon>Inquilinus</taxon>
    </lineage>
</organism>
<proteinExistence type="predicted"/>
<evidence type="ECO:0000313" key="4">
    <source>
        <dbReference type="Proteomes" id="UP001262410"/>
    </source>
</evidence>
<dbReference type="RefSeq" id="WP_309791902.1">
    <property type="nucleotide sequence ID" value="NZ_JAVDPW010000001.1"/>
</dbReference>
<sequence length="77" mass="8266">MPLSEPIAPRKPRATSPGPSVGDKPAEDPPVTDRDRRRRATAAVIAVAFMTALGLALMDAVIRLLSQFPISQLSQFP</sequence>
<comment type="caution">
    <text evidence="3">The sequence shown here is derived from an EMBL/GenBank/DDBJ whole genome shotgun (WGS) entry which is preliminary data.</text>
</comment>
<keyword evidence="2" id="KW-0472">Membrane</keyword>
<keyword evidence="2" id="KW-1133">Transmembrane helix</keyword>
<feature type="region of interest" description="Disordered" evidence="1">
    <location>
        <begin position="1"/>
        <end position="37"/>
    </location>
</feature>
<protein>
    <recommendedName>
        <fullName evidence="5">MFS transporter</fullName>
    </recommendedName>
</protein>
<keyword evidence="2" id="KW-0812">Transmembrane</keyword>
<evidence type="ECO:0000256" key="1">
    <source>
        <dbReference type="SAM" id="MobiDB-lite"/>
    </source>
</evidence>
<evidence type="ECO:0000256" key="2">
    <source>
        <dbReference type="SAM" id="Phobius"/>
    </source>
</evidence>